<feature type="compositionally biased region" description="Basic and acidic residues" evidence="1">
    <location>
        <begin position="20"/>
        <end position="30"/>
    </location>
</feature>
<sequence>MREAHGHKKIGTPFGVPFMGEEKPDEELMGKRKSSPRLSTASLDADNVRMAGDGQFYTYSLQKNKKPQEKAWICAVMAGACAACKIWYDS</sequence>
<dbReference type="Proteomes" id="UP000249522">
    <property type="component" value="Unassembled WGS sequence"/>
</dbReference>
<proteinExistence type="predicted"/>
<feature type="region of interest" description="Disordered" evidence="1">
    <location>
        <begin position="1"/>
        <end position="41"/>
    </location>
</feature>
<organism evidence="2 3">
    <name type="scientific">Paenibacillus sambharensis</name>
    <dbReference type="NCBI Taxonomy" id="1803190"/>
    <lineage>
        <taxon>Bacteria</taxon>
        <taxon>Bacillati</taxon>
        <taxon>Bacillota</taxon>
        <taxon>Bacilli</taxon>
        <taxon>Bacillales</taxon>
        <taxon>Paenibacillaceae</taxon>
        <taxon>Paenibacillus</taxon>
    </lineage>
</organism>
<dbReference type="EMBL" id="QKRB01000057">
    <property type="protein sequence ID" value="PZD93281.1"/>
    <property type="molecule type" value="Genomic_DNA"/>
</dbReference>
<keyword evidence="3" id="KW-1185">Reference proteome</keyword>
<accession>A0A2W1LNA0</accession>
<evidence type="ECO:0000313" key="3">
    <source>
        <dbReference type="Proteomes" id="UP000249522"/>
    </source>
</evidence>
<reference evidence="2 3" key="1">
    <citation type="submission" date="2018-06" db="EMBL/GenBank/DDBJ databases">
        <title>Paenibacillus imtechensis sp. nov.</title>
        <authorList>
            <person name="Pinnaka A.K."/>
            <person name="Singh H."/>
            <person name="Kaur M."/>
        </authorList>
    </citation>
    <scope>NUCLEOTIDE SEQUENCE [LARGE SCALE GENOMIC DNA]</scope>
    <source>
        <strain evidence="2 3">SMB1</strain>
    </source>
</reference>
<protein>
    <submittedName>
        <fullName evidence="2">Uncharacterized protein</fullName>
    </submittedName>
</protein>
<feature type="compositionally biased region" description="Basic residues" evidence="1">
    <location>
        <begin position="1"/>
        <end position="10"/>
    </location>
</feature>
<gene>
    <name evidence="2" type="ORF">DNH61_21800</name>
</gene>
<name>A0A2W1LNA0_9BACL</name>
<dbReference type="AlphaFoldDB" id="A0A2W1LNA0"/>
<evidence type="ECO:0000313" key="2">
    <source>
        <dbReference type="EMBL" id="PZD93281.1"/>
    </source>
</evidence>
<evidence type="ECO:0000256" key="1">
    <source>
        <dbReference type="SAM" id="MobiDB-lite"/>
    </source>
</evidence>
<comment type="caution">
    <text evidence="2">The sequence shown here is derived from an EMBL/GenBank/DDBJ whole genome shotgun (WGS) entry which is preliminary data.</text>
</comment>